<gene>
    <name evidence="2" type="ORF">PPACK8108_LOCUS2055</name>
</gene>
<name>A0AAV0AH04_PHAPC</name>
<dbReference type="AlphaFoldDB" id="A0AAV0AH04"/>
<evidence type="ECO:0000313" key="3">
    <source>
        <dbReference type="Proteomes" id="UP001153365"/>
    </source>
</evidence>
<feature type="region of interest" description="Disordered" evidence="1">
    <location>
        <begin position="255"/>
        <end position="327"/>
    </location>
</feature>
<feature type="region of interest" description="Disordered" evidence="1">
    <location>
        <begin position="74"/>
        <end position="103"/>
    </location>
</feature>
<feature type="region of interest" description="Disordered" evidence="1">
    <location>
        <begin position="1"/>
        <end position="22"/>
    </location>
</feature>
<feature type="compositionally biased region" description="Low complexity" evidence="1">
    <location>
        <begin position="298"/>
        <end position="315"/>
    </location>
</feature>
<accession>A0AAV0AH04</accession>
<keyword evidence="3" id="KW-1185">Reference proteome</keyword>
<dbReference type="EMBL" id="CALTRL010000363">
    <property type="protein sequence ID" value="CAH7667636.1"/>
    <property type="molecule type" value="Genomic_DNA"/>
</dbReference>
<organism evidence="2 3">
    <name type="scientific">Phakopsora pachyrhizi</name>
    <name type="common">Asian soybean rust disease fungus</name>
    <dbReference type="NCBI Taxonomy" id="170000"/>
    <lineage>
        <taxon>Eukaryota</taxon>
        <taxon>Fungi</taxon>
        <taxon>Dikarya</taxon>
        <taxon>Basidiomycota</taxon>
        <taxon>Pucciniomycotina</taxon>
        <taxon>Pucciniomycetes</taxon>
        <taxon>Pucciniales</taxon>
        <taxon>Phakopsoraceae</taxon>
        <taxon>Phakopsora</taxon>
    </lineage>
</organism>
<evidence type="ECO:0000256" key="1">
    <source>
        <dbReference type="SAM" id="MobiDB-lite"/>
    </source>
</evidence>
<protein>
    <submittedName>
        <fullName evidence="2">Expressed protein</fullName>
    </submittedName>
</protein>
<feature type="compositionally biased region" description="Polar residues" evidence="1">
    <location>
        <begin position="316"/>
        <end position="327"/>
    </location>
</feature>
<proteinExistence type="predicted"/>
<feature type="compositionally biased region" description="Low complexity" evidence="1">
    <location>
        <begin position="269"/>
        <end position="278"/>
    </location>
</feature>
<comment type="caution">
    <text evidence="2">The sequence shown here is derived from an EMBL/GenBank/DDBJ whole genome shotgun (WGS) entry which is preliminary data.</text>
</comment>
<reference evidence="2" key="1">
    <citation type="submission" date="2022-06" db="EMBL/GenBank/DDBJ databases">
        <authorList>
            <consortium name="SYNGENTA / RWTH Aachen University"/>
        </authorList>
    </citation>
    <scope>NUCLEOTIDE SEQUENCE</scope>
</reference>
<evidence type="ECO:0000313" key="2">
    <source>
        <dbReference type="EMBL" id="CAH7667636.1"/>
    </source>
</evidence>
<sequence length="327" mass="37209">MMIKNRASDNNQTDINTNNSLSSRNDQLYKNRFIDWFKASNYEILDLNGNVLIMADKVGSDSIGATDENFNSFGWPQGGFQQNSSQPLSFNNSTSTPTPKASEPLHQNLLANRSSDNLNKSLNDEKNSISIGSKHELNQYGSLKFFPGYDELIVPPGGTNNESSRTMPGIVGGSGGLNENCNLPNSSIEAQQNNFFENPNCSDFFGDGVTDNREGLMIHNQNQAYQQQQLQQQLDAQSYNKNNHYNEQFFNQTIIPQPPQTNHLHHHQQQQQQQLQQHHLQHQHPYHLTTPNHQPNIHLQQFHYNQQSQQQPHSSINDSNLNQIFQQ</sequence>
<feature type="compositionally biased region" description="Polar residues" evidence="1">
    <location>
        <begin position="74"/>
        <end position="99"/>
    </location>
</feature>
<dbReference type="Proteomes" id="UP001153365">
    <property type="component" value="Unassembled WGS sequence"/>
</dbReference>
<feature type="compositionally biased region" description="Polar residues" evidence="1">
    <location>
        <begin position="8"/>
        <end position="22"/>
    </location>
</feature>